<feature type="domain" description="Transposase IS4-like" evidence="2">
    <location>
        <begin position="102"/>
        <end position="257"/>
    </location>
</feature>
<dbReference type="NCBIfam" id="NF033580">
    <property type="entry name" value="transpos_IS5_3"/>
    <property type="match status" value="1"/>
</dbReference>
<dbReference type="InterPro" id="IPR025161">
    <property type="entry name" value="IS402-like_dom"/>
</dbReference>
<keyword evidence="4" id="KW-0614">Plasmid</keyword>
<feature type="domain" description="Insertion element IS402-like" evidence="3">
    <location>
        <begin position="6"/>
        <end position="83"/>
    </location>
</feature>
<gene>
    <name evidence="4" type="ORF">IGS68_28715</name>
</gene>
<sequence length="268" mass="30390">MAKPLVSDEMWAVVAPLLPSRPPRLKGGRPPVDDRAALTGILFVLRSGIPWEMLPQEMGCGSGMTCWRRLRDWQAAGVWERLHHVLLDRLGKANAIDWSRAALDSASVPGKKGGQETGPNPTDRGKPGSKRHVVIDANGIPLAVTLSAANVHDSRMLEATVDAIPPIRQCAGRPRRRPAKLHADKGYDFRRCRRALRRRAIIPRIARRGIDSTERLGRHRWKVERTLAWFARFRRISVRYERRIDIFAAFNHLAAALITFRFVERWLC</sequence>
<dbReference type="InterPro" id="IPR002559">
    <property type="entry name" value="Transposase_11"/>
</dbReference>
<dbReference type="PANTHER" id="PTHR30007:SF1">
    <property type="entry name" value="BLR1914 PROTEIN"/>
    <property type="match status" value="1"/>
</dbReference>
<name>A0ABX7BFG3_9PROT</name>
<geneLocation type="plasmid" evidence="4 5">
    <name>pTT6-1</name>
</geneLocation>
<evidence type="ECO:0000313" key="5">
    <source>
        <dbReference type="Proteomes" id="UP000595197"/>
    </source>
</evidence>
<keyword evidence="5" id="KW-1185">Reference proteome</keyword>
<evidence type="ECO:0000313" key="4">
    <source>
        <dbReference type="EMBL" id="QQP93134.1"/>
    </source>
</evidence>
<proteinExistence type="predicted"/>
<dbReference type="EMBL" id="CP067421">
    <property type="protein sequence ID" value="QQP93134.1"/>
    <property type="molecule type" value="Genomic_DNA"/>
</dbReference>
<dbReference type="RefSeq" id="WP_201082542.1">
    <property type="nucleotide sequence ID" value="NZ_CP067421.1"/>
</dbReference>
<dbReference type="Pfam" id="PF01609">
    <property type="entry name" value="DDE_Tnp_1"/>
    <property type="match status" value="1"/>
</dbReference>
<evidence type="ECO:0000256" key="1">
    <source>
        <dbReference type="SAM" id="MobiDB-lite"/>
    </source>
</evidence>
<dbReference type="Pfam" id="PF13340">
    <property type="entry name" value="DUF4096"/>
    <property type="match status" value="1"/>
</dbReference>
<accession>A0ABX7BFG3</accession>
<evidence type="ECO:0000259" key="2">
    <source>
        <dbReference type="Pfam" id="PF01609"/>
    </source>
</evidence>
<evidence type="ECO:0000259" key="3">
    <source>
        <dbReference type="Pfam" id="PF13340"/>
    </source>
</evidence>
<reference evidence="4" key="1">
    <citation type="submission" date="2021-02" db="EMBL/GenBank/DDBJ databases">
        <title>Skermanella TT6 skin isolate.</title>
        <authorList>
            <person name="Lee K."/>
            <person name="Ganzorig M."/>
        </authorList>
    </citation>
    <scope>NUCLEOTIDE SEQUENCE</scope>
    <source>
        <strain evidence="4">TT6</strain>
    </source>
</reference>
<organism evidence="4 5">
    <name type="scientific">Skermanella cutis</name>
    <dbReference type="NCBI Taxonomy" id="2775420"/>
    <lineage>
        <taxon>Bacteria</taxon>
        <taxon>Pseudomonadati</taxon>
        <taxon>Pseudomonadota</taxon>
        <taxon>Alphaproteobacteria</taxon>
        <taxon>Rhodospirillales</taxon>
        <taxon>Azospirillaceae</taxon>
        <taxon>Skermanella</taxon>
    </lineage>
</organism>
<protein>
    <submittedName>
        <fullName evidence="4">IS5 family transposase</fullName>
    </submittedName>
</protein>
<feature type="region of interest" description="Disordered" evidence="1">
    <location>
        <begin position="104"/>
        <end position="131"/>
    </location>
</feature>
<dbReference type="PANTHER" id="PTHR30007">
    <property type="entry name" value="PHP DOMAIN PROTEIN"/>
    <property type="match status" value="1"/>
</dbReference>
<dbReference type="Proteomes" id="UP000595197">
    <property type="component" value="Plasmid pTT6-1"/>
</dbReference>